<dbReference type="InterPro" id="IPR021146">
    <property type="entry name" value="Phage_gp6-like_head-tail"/>
</dbReference>
<dbReference type="CDD" id="cd08054">
    <property type="entry name" value="gp6"/>
    <property type="match status" value="1"/>
</dbReference>
<keyword evidence="2" id="KW-1185">Reference proteome</keyword>
<dbReference type="Proteomes" id="UP000308889">
    <property type="component" value="Chromosome"/>
</dbReference>
<dbReference type="RefSeq" id="WP_139688985.1">
    <property type="nucleotide sequence ID" value="NZ_CP040882.1"/>
</dbReference>
<dbReference type="EMBL" id="CP040882">
    <property type="protein sequence ID" value="QDA55577.1"/>
    <property type="molecule type" value="Genomic_DNA"/>
</dbReference>
<dbReference type="Pfam" id="PF05135">
    <property type="entry name" value="Phage_connect_1"/>
    <property type="match status" value="1"/>
</dbReference>
<gene>
    <name evidence="1" type="ORF">FG381_11905</name>
</gene>
<evidence type="ECO:0000313" key="1">
    <source>
        <dbReference type="EMBL" id="QDA55577.1"/>
    </source>
</evidence>
<protein>
    <submittedName>
        <fullName evidence="1">Phage gp6-like head-tail connector protein</fullName>
    </submittedName>
</protein>
<organism evidence="1 2">
    <name type="scientific">Sutterella faecalis</name>
    <dbReference type="NCBI Taxonomy" id="2584944"/>
    <lineage>
        <taxon>Bacteria</taxon>
        <taxon>Pseudomonadati</taxon>
        <taxon>Pseudomonadota</taxon>
        <taxon>Betaproteobacteria</taxon>
        <taxon>Burkholderiales</taxon>
        <taxon>Sutterellaceae</taxon>
        <taxon>Sutterella</taxon>
    </lineage>
</organism>
<proteinExistence type="predicted"/>
<accession>A0ABX5VJX9</accession>
<dbReference type="NCBIfam" id="TIGR01560">
    <property type="entry name" value="put_DNA_pack"/>
    <property type="match status" value="1"/>
</dbReference>
<name>A0ABX5VJX9_9BURK</name>
<dbReference type="Gene3D" id="1.10.3230.30">
    <property type="entry name" value="Phage gp6-like head-tail connector protein"/>
    <property type="match status" value="1"/>
</dbReference>
<dbReference type="InterPro" id="IPR006450">
    <property type="entry name" value="Phage_HK97_gp6-like"/>
</dbReference>
<reference evidence="2" key="1">
    <citation type="submission" date="2019-06" db="EMBL/GenBank/DDBJ databases">
        <authorList>
            <person name="Oh B.S."/>
        </authorList>
    </citation>
    <scope>NUCLEOTIDE SEQUENCE [LARGE SCALE GENOMIC DNA]</scope>
    <source>
        <strain evidence="2">KGMB03119</strain>
    </source>
</reference>
<sequence>MSVEVSTALPAVTLDEAKLHLRVESTADDDLISALILACTQMAEHELQRGLVTREGTDGYGDSPEAVPAAIRQWILVHVAYYYEHRQSAVEGTLSPLPFVSALLDPFRTWA</sequence>
<evidence type="ECO:0000313" key="2">
    <source>
        <dbReference type="Proteomes" id="UP000308889"/>
    </source>
</evidence>